<dbReference type="EMBL" id="KE647202">
    <property type="protein sequence ID" value="EQB60936.1"/>
    <property type="molecule type" value="Genomic_DNA"/>
</dbReference>
<evidence type="ECO:0000259" key="1">
    <source>
        <dbReference type="PROSITE" id="PS50250"/>
    </source>
</evidence>
<dbReference type="Proteomes" id="UP000053780">
    <property type="component" value="Unassembled WGS sequence"/>
</dbReference>
<dbReference type="PANTHER" id="PTHR10539:SF0">
    <property type="entry name" value="26S PROTEASOME NON-ATPASE REGULATORY SUBUNIT 13"/>
    <property type="match status" value="1"/>
</dbReference>
<dbReference type="GO" id="GO:0006511">
    <property type="term" value="P:ubiquitin-dependent protein catabolic process"/>
    <property type="evidence" value="ECO:0007669"/>
    <property type="project" value="TreeGrafter"/>
</dbReference>
<dbReference type="GO" id="GO:0005198">
    <property type="term" value="F:structural molecule activity"/>
    <property type="evidence" value="ECO:0007669"/>
    <property type="project" value="TreeGrafter"/>
</dbReference>
<proteinExistence type="predicted"/>
<accession>T0MCQ6</accession>
<evidence type="ECO:0000313" key="3">
    <source>
        <dbReference type="Proteomes" id="UP000053780"/>
    </source>
</evidence>
<dbReference type="PANTHER" id="PTHR10539">
    <property type="entry name" value="26S PROTEASOME NON-ATPASE REGULATORY SUBUNIT 13"/>
    <property type="match status" value="1"/>
</dbReference>
<dbReference type="PROSITE" id="PS50250">
    <property type="entry name" value="PCI"/>
    <property type="match status" value="1"/>
</dbReference>
<organism evidence="2 3">
    <name type="scientific">Vairimorpha apis BRL 01</name>
    <dbReference type="NCBI Taxonomy" id="1037528"/>
    <lineage>
        <taxon>Eukaryota</taxon>
        <taxon>Fungi</taxon>
        <taxon>Fungi incertae sedis</taxon>
        <taxon>Microsporidia</taxon>
        <taxon>Nosematidae</taxon>
        <taxon>Vairimorpha</taxon>
    </lineage>
</organism>
<name>T0MCQ6_9MICR</name>
<keyword evidence="3" id="KW-1185">Reference proteome</keyword>
<dbReference type="GO" id="GO:0005634">
    <property type="term" value="C:nucleus"/>
    <property type="evidence" value="ECO:0007669"/>
    <property type="project" value="TreeGrafter"/>
</dbReference>
<dbReference type="OrthoDB" id="1093at2759"/>
<feature type="domain" description="PCI" evidence="1">
    <location>
        <begin position="207"/>
        <end position="373"/>
    </location>
</feature>
<dbReference type="HOGENOM" id="CLU_073111_0_0_1"/>
<protein>
    <submittedName>
        <fullName evidence="2">Septin family protein</fullName>
    </submittedName>
</protein>
<dbReference type="InterPro" id="IPR000717">
    <property type="entry name" value="PCI_dom"/>
</dbReference>
<dbReference type="AlphaFoldDB" id="T0MCQ6"/>
<dbReference type="GO" id="GO:0008541">
    <property type="term" value="C:proteasome regulatory particle, lid subcomplex"/>
    <property type="evidence" value="ECO:0007669"/>
    <property type="project" value="TreeGrafter"/>
</dbReference>
<evidence type="ECO:0000313" key="2">
    <source>
        <dbReference type="EMBL" id="EQB60936.1"/>
    </source>
</evidence>
<reference evidence="2 3" key="1">
    <citation type="journal article" date="2013" name="BMC Genomics">
        <title>Genome sequencing and comparative genomics of honey bee microsporidia, Nosema apis reveal novel insights into host-parasite interactions.</title>
        <authorList>
            <person name="Chen Yp."/>
            <person name="Pettis J.S."/>
            <person name="Zhao Y."/>
            <person name="Liu X."/>
            <person name="Tallon L.J."/>
            <person name="Sadzewicz L.D."/>
            <person name="Li R."/>
            <person name="Zheng H."/>
            <person name="Huang S."/>
            <person name="Zhang X."/>
            <person name="Hamilton M.C."/>
            <person name="Pernal S.F."/>
            <person name="Melathopoulos A.P."/>
            <person name="Yan X."/>
            <person name="Evans J.D."/>
        </authorList>
    </citation>
    <scope>NUCLEOTIDE SEQUENCE [LARGE SCALE GENOMIC DNA]</scope>
    <source>
        <strain evidence="2 3">BRL 01</strain>
    </source>
</reference>
<dbReference type="VEuPathDB" id="MicrosporidiaDB:NAPIS_ORF01490"/>
<gene>
    <name evidence="2" type="ORF">NAPIS_ORF01490</name>
</gene>
<dbReference type="GO" id="GO:0005829">
    <property type="term" value="C:cytosol"/>
    <property type="evidence" value="ECO:0007669"/>
    <property type="project" value="TreeGrafter"/>
</dbReference>
<dbReference type="InterPro" id="IPR035298">
    <property type="entry name" value="PSMD13"/>
</dbReference>
<dbReference type="Pfam" id="PF01399">
    <property type="entry name" value="PCI"/>
    <property type="match status" value="1"/>
</dbReference>
<sequence>METLLSFSQNRMWHHLTFNIPTTITHSNKQQIYDLFLSNIFQYHPISITECITKICRFYDTNKAIDLINKGLDAIKDSHMYSGEFNSLVVELEIYKSVLMLEKDDKDVSMSIEENKNEEVSSSICSNVDVGKNACKNQDLDKNIVSGISYAEKCVFEFKNIEMNDKVFSSYNFLSYKYYEKGGDYENCVWKLLKYMKYVQKCSDNSNVCNNNSGDNNTCTITSDVTSNINISKESYLILLEKLVKYSLISKNFYNFTEINTLHEFDKISPLLKQYFQLVQEGNSKQVEQNYQQIEQLFGNHALTIRKKVYYVGLINLCFSQTTRSISFKQIQYNLNVSDHDINSFLLEALGLGLLKGKIDGYNKMLYFSTIVPRCLGEEELDKMRWKFGNWRSKIEEVIEMMEK</sequence>